<evidence type="ECO:0000313" key="4">
    <source>
        <dbReference type="Proteomes" id="UP000006455"/>
    </source>
</evidence>
<keyword evidence="2" id="KW-0560">Oxidoreductase</keyword>
<dbReference type="InterPro" id="IPR036291">
    <property type="entry name" value="NAD(P)-bd_dom_sf"/>
</dbReference>
<dbReference type="Proteomes" id="UP000006455">
    <property type="component" value="Unassembled WGS sequence"/>
</dbReference>
<comment type="similarity">
    <text evidence="1">Belongs to the short-chain dehydrogenases/reductases (SDR) family.</text>
</comment>
<comment type="caution">
    <text evidence="3">The sequence shown here is derived from an EMBL/GenBank/DDBJ whole genome shotgun (WGS) entry which is preliminary data.</text>
</comment>
<dbReference type="Pfam" id="PF00106">
    <property type="entry name" value="adh_short"/>
    <property type="match status" value="1"/>
</dbReference>
<dbReference type="AlphaFoldDB" id="J4TK72"/>
<dbReference type="InterPro" id="IPR051687">
    <property type="entry name" value="Peroxisomal_Beta-Oxidation"/>
</dbReference>
<dbReference type="PANTHER" id="PTHR45024">
    <property type="entry name" value="DEHYDROGENASES, SHORT CHAIN"/>
    <property type="match status" value="1"/>
</dbReference>
<evidence type="ECO:0000313" key="3">
    <source>
        <dbReference type="EMBL" id="EJO90123.1"/>
    </source>
</evidence>
<accession>J4TK72</accession>
<protein>
    <submittedName>
        <fullName evidence="3">Dehydrogenase</fullName>
    </submittedName>
</protein>
<dbReference type="EMBL" id="AFVW02000002">
    <property type="protein sequence ID" value="EJO90123.1"/>
    <property type="molecule type" value="Genomic_DNA"/>
</dbReference>
<dbReference type="STRING" id="1041522.GCA_002105755_01455"/>
<dbReference type="GO" id="GO:0016491">
    <property type="term" value="F:oxidoreductase activity"/>
    <property type="evidence" value="ECO:0007669"/>
    <property type="project" value="UniProtKB-KW"/>
</dbReference>
<dbReference type="PANTHER" id="PTHR45024:SF2">
    <property type="entry name" value="SCP2 DOMAIN-CONTAINING PROTEIN"/>
    <property type="match status" value="1"/>
</dbReference>
<dbReference type="eggNOG" id="COG1028">
    <property type="taxonomic scope" value="Bacteria"/>
</dbReference>
<dbReference type="InterPro" id="IPR002347">
    <property type="entry name" value="SDR_fam"/>
</dbReference>
<dbReference type="Gene3D" id="3.40.50.720">
    <property type="entry name" value="NAD(P)-binding Rossmann-like Domain"/>
    <property type="match status" value="1"/>
</dbReference>
<gene>
    <name evidence="3" type="ORF">MCOL_V208030</name>
</gene>
<sequence length="98" mass="9487">MSGELRFDDQVAVITGAGGGLGKQYALLLASRGARIVVNDLGGSVTGDGTDSGAADAAAAEIRGLGGDAVADSHSVTSPEGGQAIIDTALNAWGESAS</sequence>
<evidence type="ECO:0000256" key="2">
    <source>
        <dbReference type="ARBA" id="ARBA00023002"/>
    </source>
</evidence>
<organism evidence="3 4">
    <name type="scientific">Mycobacterium colombiense CECT 3035</name>
    <dbReference type="NCBI Taxonomy" id="1041522"/>
    <lineage>
        <taxon>Bacteria</taxon>
        <taxon>Bacillati</taxon>
        <taxon>Actinomycetota</taxon>
        <taxon>Actinomycetes</taxon>
        <taxon>Mycobacteriales</taxon>
        <taxon>Mycobacteriaceae</taxon>
        <taxon>Mycobacterium</taxon>
        <taxon>Mycobacterium avium complex (MAC)</taxon>
    </lineage>
</organism>
<evidence type="ECO:0000256" key="1">
    <source>
        <dbReference type="ARBA" id="ARBA00006484"/>
    </source>
</evidence>
<proteinExistence type="inferred from homology"/>
<name>J4TK72_9MYCO</name>
<reference evidence="3 4" key="1">
    <citation type="journal article" date="2011" name="J. Bacteriol.">
        <title>Genome sequence of the Mycobacterium colombiense type strain, CECT 3035.</title>
        <authorList>
            <person name="Gonzalez-Perez M."/>
            <person name="Murcia M.I."/>
            <person name="Landsman D."/>
            <person name="Jordan I.K."/>
            <person name="Marino-Ramirez L."/>
        </authorList>
    </citation>
    <scope>NUCLEOTIDE SEQUENCE [LARGE SCALE GENOMIC DNA]</scope>
    <source>
        <strain evidence="3 4">CECT 3035</strain>
    </source>
</reference>
<dbReference type="SUPFAM" id="SSF51735">
    <property type="entry name" value="NAD(P)-binding Rossmann-fold domains"/>
    <property type="match status" value="1"/>
</dbReference>